<evidence type="ECO:0000256" key="4">
    <source>
        <dbReference type="SAM" id="Phobius"/>
    </source>
</evidence>
<dbReference type="AlphaFoldDB" id="A0A0J6IK29"/>
<dbReference type="EMBL" id="DS268114">
    <property type="protein sequence ID" value="KMM72287.1"/>
    <property type="molecule type" value="Genomic_DNA"/>
</dbReference>
<evidence type="ECO:0008006" key="8">
    <source>
        <dbReference type="Google" id="ProtNLM"/>
    </source>
</evidence>
<feature type="compositionally biased region" description="Basic and acidic residues" evidence="3">
    <location>
        <begin position="763"/>
        <end position="776"/>
    </location>
</feature>
<reference evidence="6 7" key="1">
    <citation type="submission" date="2007-06" db="EMBL/GenBank/DDBJ databases">
        <title>The Genome Sequence of Coccidioides posadasii RMSCC_3488.</title>
        <authorList>
            <consortium name="Coccidioides Genome Resources Consortium"/>
            <consortium name="The Broad Institute Genome Sequencing Platform"/>
            <person name="Henn M.R."/>
            <person name="Sykes S."/>
            <person name="Young S."/>
            <person name="Jaffe D."/>
            <person name="Berlin A."/>
            <person name="Alvarez P."/>
            <person name="Butler J."/>
            <person name="Gnerre S."/>
            <person name="Grabherr M."/>
            <person name="Mauceli E."/>
            <person name="Brockman W."/>
            <person name="Kodira C."/>
            <person name="Alvarado L."/>
            <person name="Zeng Q."/>
            <person name="Crawford M."/>
            <person name="Antoine C."/>
            <person name="Devon K."/>
            <person name="Galgiani J."/>
            <person name="Orsborn K."/>
            <person name="Lewis M.L."/>
            <person name="Nusbaum C."/>
            <person name="Galagan J."/>
            <person name="Birren B."/>
        </authorList>
    </citation>
    <scope>NUCLEOTIDE SEQUENCE [LARGE SCALE GENOMIC DNA]</scope>
    <source>
        <strain evidence="6 7">RMSCC 3488</strain>
    </source>
</reference>
<feature type="region of interest" description="Disordered" evidence="3">
    <location>
        <begin position="664"/>
        <end position="735"/>
    </location>
</feature>
<evidence type="ECO:0000256" key="2">
    <source>
        <dbReference type="ARBA" id="ARBA00022737"/>
    </source>
</evidence>
<keyword evidence="4" id="KW-0472">Membrane</keyword>
<sequence length="776" mass="84916">MAPLSAAVVSIALGAAGLVSAQIFPDIVNVTMCNWNHFRVGVIRDTVYLDGGILWWAPGREDGSYGALERDKNVDGDVFTLSLSTPFDTTRTNLTSLFGRLKPFPGAGSSLARNYMDGAMFASENEFILYGYVCIEIIIGATSDCPSGLVSRTNPNPLPYSDQILSYERYFWGREGVTTWRQGFVDSRTNNDVTRYITHGASVSVPSENRGYYFSGLRGEDWGEISIPSPKPDRAANTLISVDMTEWRGEQWTNNTKFNVTPRGKAELSWIPVSDAGVLIAVGGVPYPETSLRTPVPTQDQQRSNKVMGESFMKTVPVYDIDSGNWYTQNTTGNHPPARSDFCSVVASAKDGSSHNIYIYGGYGGSHRNETSSDDVYILSVPSFEWIKAPQGRSQHGRRGHQCVKPYPDKMLVIGGIFKDSSTCLDGGLIQVLNLNSVEFQNVYDPEDWEEYKVPEIVTSIIGGNADGDATMTEPRLGWEDEELGTIFRKKYPKPIKTYYPYRATGGPTETPGAAPSGGGGLPKWVGPVLGVVLGLILITGLVVAWLLWRRRKDRRYASSVGATSDNRKRIMRWIYGTGAPPGKNIDATTTTATDPGLPPEKHLSAQYSEAGNESVLTPHSRSAIVYSDLNEAASSPVHELQDNSNPALGATVIAPLELPTEYNESPISSRPRFPSDAESFLSPVSPEPGPVSPPVSPPPETTPRQPTHNRHNSSLSSTGFQATLNNTMTSDNNNHARVINEEDDMRRGHFVSGITEDFSSDSESRHEGEAEFKTW</sequence>
<dbReference type="InterPro" id="IPR015915">
    <property type="entry name" value="Kelch-typ_b-propeller"/>
</dbReference>
<dbReference type="Proteomes" id="UP000054567">
    <property type="component" value="Unassembled WGS sequence"/>
</dbReference>
<proteinExistence type="predicted"/>
<keyword evidence="1" id="KW-0880">Kelch repeat</keyword>
<keyword evidence="4" id="KW-0812">Transmembrane</keyword>
<name>A0A0J6IK29_COCPO</name>
<dbReference type="Gene3D" id="2.120.10.80">
    <property type="entry name" value="Kelch-type beta propeller"/>
    <property type="match status" value="1"/>
</dbReference>
<evidence type="ECO:0000313" key="7">
    <source>
        <dbReference type="Proteomes" id="UP000054567"/>
    </source>
</evidence>
<reference evidence="7" key="3">
    <citation type="journal article" date="2010" name="Genome Res.">
        <title>Population genomic sequencing of Coccidioides fungi reveals recent hybridization and transposon control.</title>
        <authorList>
            <person name="Neafsey D.E."/>
            <person name="Barker B.M."/>
            <person name="Sharpton T.J."/>
            <person name="Stajich J.E."/>
            <person name="Park D.J."/>
            <person name="Whiston E."/>
            <person name="Hung C.-Y."/>
            <person name="McMahan C."/>
            <person name="White J."/>
            <person name="Sykes S."/>
            <person name="Heiman D."/>
            <person name="Young S."/>
            <person name="Zeng Q."/>
            <person name="Abouelleil A."/>
            <person name="Aftuck L."/>
            <person name="Bessette D."/>
            <person name="Brown A."/>
            <person name="FitzGerald M."/>
            <person name="Lui A."/>
            <person name="Macdonald J.P."/>
            <person name="Priest M."/>
            <person name="Orbach M.J."/>
            <person name="Galgiani J.N."/>
            <person name="Kirkland T.N."/>
            <person name="Cole G.T."/>
            <person name="Birren B.W."/>
            <person name="Henn M.R."/>
            <person name="Taylor J.W."/>
            <person name="Rounsley S.D."/>
        </authorList>
    </citation>
    <scope>NUCLEOTIDE SEQUENCE [LARGE SCALE GENOMIC DNA]</scope>
    <source>
        <strain evidence="7">RMSCC 3488</strain>
    </source>
</reference>
<gene>
    <name evidence="6" type="ORF">CPAG_08584</name>
</gene>
<dbReference type="Pfam" id="PF24681">
    <property type="entry name" value="Kelch_KLHDC2_KLHL20_DRC7"/>
    <property type="match status" value="1"/>
</dbReference>
<evidence type="ECO:0000256" key="1">
    <source>
        <dbReference type="ARBA" id="ARBA00022441"/>
    </source>
</evidence>
<dbReference type="PANTHER" id="PTHR46228:SF2">
    <property type="entry name" value="KELCH REPEAT PROTEIN (AFU_ORTHOLOGUE AFUA_4G14350)"/>
    <property type="match status" value="1"/>
</dbReference>
<evidence type="ECO:0000256" key="3">
    <source>
        <dbReference type="SAM" id="MobiDB-lite"/>
    </source>
</evidence>
<organism evidence="6 7">
    <name type="scientific">Coccidioides posadasii RMSCC 3488</name>
    <dbReference type="NCBI Taxonomy" id="454284"/>
    <lineage>
        <taxon>Eukaryota</taxon>
        <taxon>Fungi</taxon>
        <taxon>Dikarya</taxon>
        <taxon>Ascomycota</taxon>
        <taxon>Pezizomycotina</taxon>
        <taxon>Eurotiomycetes</taxon>
        <taxon>Eurotiomycetidae</taxon>
        <taxon>Onygenales</taxon>
        <taxon>Onygenaceae</taxon>
        <taxon>Coccidioides</taxon>
    </lineage>
</organism>
<reference evidence="7" key="2">
    <citation type="journal article" date="2009" name="Genome Res.">
        <title>Comparative genomic analyses of the human fungal pathogens Coccidioides and their relatives.</title>
        <authorList>
            <person name="Sharpton T.J."/>
            <person name="Stajich J.E."/>
            <person name="Rounsley S.D."/>
            <person name="Gardner M.J."/>
            <person name="Wortman J.R."/>
            <person name="Jordar V.S."/>
            <person name="Maiti R."/>
            <person name="Kodira C.D."/>
            <person name="Neafsey D.E."/>
            <person name="Zeng Q."/>
            <person name="Hung C.-Y."/>
            <person name="McMahan C."/>
            <person name="Muszewska A."/>
            <person name="Grynberg M."/>
            <person name="Mandel M.A."/>
            <person name="Kellner E.M."/>
            <person name="Barker B.M."/>
            <person name="Galgiani J.N."/>
            <person name="Orbach M.J."/>
            <person name="Kirkland T.N."/>
            <person name="Cole G.T."/>
            <person name="Henn M.R."/>
            <person name="Birren B.W."/>
            <person name="Taylor J.W."/>
        </authorList>
    </citation>
    <scope>NUCLEOTIDE SEQUENCE [LARGE SCALE GENOMIC DNA]</scope>
    <source>
        <strain evidence="7">RMSCC 3488</strain>
    </source>
</reference>
<dbReference type="SUPFAM" id="SSF50965">
    <property type="entry name" value="Galactose oxidase, central domain"/>
    <property type="match status" value="1"/>
</dbReference>
<protein>
    <recommendedName>
        <fullName evidence="8">Kelch repeat protein</fullName>
    </recommendedName>
</protein>
<dbReference type="VEuPathDB" id="FungiDB:CPAG_08584"/>
<dbReference type="PANTHER" id="PTHR46228">
    <property type="entry name" value="KELCH DOMAIN-CONTAINING PROTEIN"/>
    <property type="match status" value="1"/>
</dbReference>
<accession>A0A0J6IK29</accession>
<feature type="compositionally biased region" description="Polar residues" evidence="3">
    <location>
        <begin position="713"/>
        <end position="735"/>
    </location>
</feature>
<feature type="signal peptide" evidence="5">
    <location>
        <begin position="1"/>
        <end position="21"/>
    </location>
</feature>
<keyword evidence="5" id="KW-0732">Signal</keyword>
<feature type="region of interest" description="Disordered" evidence="3">
    <location>
        <begin position="755"/>
        <end position="776"/>
    </location>
</feature>
<keyword evidence="4" id="KW-1133">Transmembrane helix</keyword>
<feature type="compositionally biased region" description="Pro residues" evidence="3">
    <location>
        <begin position="686"/>
        <end position="702"/>
    </location>
</feature>
<feature type="chain" id="PRO_5005274525" description="Kelch repeat protein" evidence="5">
    <location>
        <begin position="22"/>
        <end position="776"/>
    </location>
</feature>
<feature type="transmembrane region" description="Helical" evidence="4">
    <location>
        <begin position="525"/>
        <end position="549"/>
    </location>
</feature>
<keyword evidence="2" id="KW-0677">Repeat</keyword>
<evidence type="ECO:0000313" key="6">
    <source>
        <dbReference type="EMBL" id="KMM72287.1"/>
    </source>
</evidence>
<dbReference type="OrthoDB" id="540004at2759"/>
<evidence type="ECO:0000256" key="5">
    <source>
        <dbReference type="SAM" id="SignalP"/>
    </source>
</evidence>
<dbReference type="InterPro" id="IPR011043">
    <property type="entry name" value="Gal_Oxase/kelch_b-propeller"/>
</dbReference>